<evidence type="ECO:0000313" key="2">
    <source>
        <dbReference type="Proteomes" id="UP000691718"/>
    </source>
</evidence>
<keyword evidence="2" id="KW-1185">Reference proteome</keyword>
<accession>A0A8S3WFG2</accession>
<proteinExistence type="predicted"/>
<name>A0A8S3WFG2_PARAO</name>
<evidence type="ECO:0000313" key="1">
    <source>
        <dbReference type="EMBL" id="CAG4957865.1"/>
    </source>
</evidence>
<reference evidence="1" key="1">
    <citation type="submission" date="2021-04" db="EMBL/GenBank/DDBJ databases">
        <authorList>
            <person name="Tunstrom K."/>
        </authorList>
    </citation>
    <scope>NUCLEOTIDE SEQUENCE</scope>
</reference>
<protein>
    <submittedName>
        <fullName evidence="1">(apollo) hypothetical protein</fullName>
    </submittedName>
</protein>
<dbReference type="AlphaFoldDB" id="A0A8S3WFG2"/>
<gene>
    <name evidence="1" type="ORF">PAPOLLO_LOCUS5827</name>
</gene>
<sequence length="128" mass="14179">MKDGVTLSDQESATKFAKYFYSVYNSEPARLNLDEAVLAGGAGSARVHVPQLQLGEVRAALARLKPKRSAGPDGIPAFVIRDCRSVLAEPLLREHCTKIHILDKKDKSKFTSLSIAHNIHKRLEIRVM</sequence>
<dbReference type="Proteomes" id="UP000691718">
    <property type="component" value="Unassembled WGS sequence"/>
</dbReference>
<dbReference type="EMBL" id="CAJQZP010000359">
    <property type="protein sequence ID" value="CAG4957865.1"/>
    <property type="molecule type" value="Genomic_DNA"/>
</dbReference>
<organism evidence="1 2">
    <name type="scientific">Parnassius apollo</name>
    <name type="common">Apollo butterfly</name>
    <name type="synonym">Papilio apollo</name>
    <dbReference type="NCBI Taxonomy" id="110799"/>
    <lineage>
        <taxon>Eukaryota</taxon>
        <taxon>Metazoa</taxon>
        <taxon>Ecdysozoa</taxon>
        <taxon>Arthropoda</taxon>
        <taxon>Hexapoda</taxon>
        <taxon>Insecta</taxon>
        <taxon>Pterygota</taxon>
        <taxon>Neoptera</taxon>
        <taxon>Endopterygota</taxon>
        <taxon>Lepidoptera</taxon>
        <taxon>Glossata</taxon>
        <taxon>Ditrysia</taxon>
        <taxon>Papilionoidea</taxon>
        <taxon>Papilionidae</taxon>
        <taxon>Parnassiinae</taxon>
        <taxon>Parnassini</taxon>
        <taxon>Parnassius</taxon>
        <taxon>Parnassius</taxon>
    </lineage>
</organism>
<dbReference type="OrthoDB" id="6930577at2759"/>
<comment type="caution">
    <text evidence="1">The sequence shown here is derived from an EMBL/GenBank/DDBJ whole genome shotgun (WGS) entry which is preliminary data.</text>
</comment>